<dbReference type="Proteomes" id="UP000242715">
    <property type="component" value="Unassembled WGS sequence"/>
</dbReference>
<dbReference type="Pfam" id="PF00646">
    <property type="entry name" value="F-box"/>
    <property type="match status" value="1"/>
</dbReference>
<dbReference type="InterPro" id="IPR001810">
    <property type="entry name" value="F-box_dom"/>
</dbReference>
<reference evidence="3" key="1">
    <citation type="journal article" date="2017" name="Front. Plant Sci.">
        <title>Climate Clever Clovers: New Paradigm to Reduce the Environmental Footprint of Ruminants by Breeding Low Methanogenic Forages Utilizing Haplotype Variation.</title>
        <authorList>
            <person name="Kaur P."/>
            <person name="Appels R."/>
            <person name="Bayer P.E."/>
            <person name="Keeble-Gagnere G."/>
            <person name="Wang J."/>
            <person name="Hirakawa H."/>
            <person name="Shirasawa K."/>
            <person name="Vercoe P."/>
            <person name="Stefanova K."/>
            <person name="Durmic Z."/>
            <person name="Nichols P."/>
            <person name="Revell C."/>
            <person name="Isobe S.N."/>
            <person name="Edwards D."/>
            <person name="Erskine W."/>
        </authorList>
    </citation>
    <scope>NUCLEOTIDE SEQUENCE [LARGE SCALE GENOMIC DNA]</scope>
    <source>
        <strain evidence="3">cv. Daliak</strain>
    </source>
</reference>
<dbReference type="PANTHER" id="PTHR31672:SF13">
    <property type="entry name" value="F-BOX PROTEIN CPR30-LIKE"/>
    <property type="match status" value="1"/>
</dbReference>
<dbReference type="InterPro" id="IPR017451">
    <property type="entry name" value="F-box-assoc_interact_dom"/>
</dbReference>
<dbReference type="SUPFAM" id="SSF81383">
    <property type="entry name" value="F-box domain"/>
    <property type="match status" value="1"/>
</dbReference>
<keyword evidence="3" id="KW-1185">Reference proteome</keyword>
<dbReference type="NCBIfam" id="TIGR01640">
    <property type="entry name" value="F_box_assoc_1"/>
    <property type="match status" value="1"/>
</dbReference>
<dbReference type="SMART" id="SM00256">
    <property type="entry name" value="FBOX"/>
    <property type="match status" value="1"/>
</dbReference>
<evidence type="ECO:0000313" key="3">
    <source>
        <dbReference type="Proteomes" id="UP000242715"/>
    </source>
</evidence>
<dbReference type="Pfam" id="PF08268">
    <property type="entry name" value="FBA_3"/>
    <property type="match status" value="1"/>
</dbReference>
<protein>
    <recommendedName>
        <fullName evidence="1">F-box domain-containing protein</fullName>
    </recommendedName>
</protein>
<dbReference type="EMBL" id="DF973369">
    <property type="protein sequence ID" value="GAU28171.1"/>
    <property type="molecule type" value="Genomic_DNA"/>
</dbReference>
<name>A0A2Z6M8I9_TRISU</name>
<dbReference type="PANTHER" id="PTHR31672">
    <property type="entry name" value="BNACNNG10540D PROTEIN"/>
    <property type="match status" value="1"/>
</dbReference>
<proteinExistence type="predicted"/>
<dbReference type="CDD" id="cd22157">
    <property type="entry name" value="F-box_AtFBW1-like"/>
    <property type="match status" value="1"/>
</dbReference>
<accession>A0A2Z6M8I9</accession>
<dbReference type="InterPro" id="IPR013187">
    <property type="entry name" value="F-box-assoc_dom_typ3"/>
</dbReference>
<dbReference type="Gene3D" id="1.20.1280.50">
    <property type="match status" value="1"/>
</dbReference>
<dbReference type="InterPro" id="IPR050796">
    <property type="entry name" value="SCF_F-box_component"/>
</dbReference>
<evidence type="ECO:0000313" key="2">
    <source>
        <dbReference type="EMBL" id="GAU28171.1"/>
    </source>
</evidence>
<organism evidence="2 3">
    <name type="scientific">Trifolium subterraneum</name>
    <name type="common">Subterranean clover</name>
    <dbReference type="NCBI Taxonomy" id="3900"/>
    <lineage>
        <taxon>Eukaryota</taxon>
        <taxon>Viridiplantae</taxon>
        <taxon>Streptophyta</taxon>
        <taxon>Embryophyta</taxon>
        <taxon>Tracheophyta</taxon>
        <taxon>Spermatophyta</taxon>
        <taxon>Magnoliopsida</taxon>
        <taxon>eudicotyledons</taxon>
        <taxon>Gunneridae</taxon>
        <taxon>Pentapetalae</taxon>
        <taxon>rosids</taxon>
        <taxon>fabids</taxon>
        <taxon>Fabales</taxon>
        <taxon>Fabaceae</taxon>
        <taxon>Papilionoideae</taxon>
        <taxon>50 kb inversion clade</taxon>
        <taxon>NPAAA clade</taxon>
        <taxon>Hologalegina</taxon>
        <taxon>IRL clade</taxon>
        <taxon>Trifolieae</taxon>
        <taxon>Trifolium</taxon>
    </lineage>
</organism>
<feature type="domain" description="F-box" evidence="1">
    <location>
        <begin position="1"/>
        <end position="44"/>
    </location>
</feature>
<dbReference type="OrthoDB" id="591557at2759"/>
<sequence length="398" mass="46565">MGYIPEELIAEILQYLDVKTILRLKCVSKSWNTLLSNPTFVEKHLNKSSQNPHLTPKYTYPNLYGAFSLVPFPVRSLLENPSITIQNDTLHKWGPPFKVVGSCNGLICLFSGYYHNETQHRDYRCSFWNPSTRTTYQDLVVLTHDDIDDYVNPHSWKFMFGYDDSTRTYKVVAYRIDFERENVRQVTGESEVKVFSVGDGDNCWRTIQSFPVIPFDPKFDRYSRVSNHLNGTINWLAINNYFYSFYEYESITRVEQFVIVSLDLSTETYKQYLLPQGFDEVPFVQPDLSVLMGCLCFSHDSKNMEFVLWQMKEYGVQESWTRLFKISIHNLRMHYPVYAYAFEFVCLYVNGETVIFADAYGKKAVLYNLRDQRGEIIKISNADFSYAMNYVESLVSVP</sequence>
<gene>
    <name evidence="2" type="ORF">TSUD_313300</name>
</gene>
<dbReference type="InterPro" id="IPR036047">
    <property type="entry name" value="F-box-like_dom_sf"/>
</dbReference>
<dbReference type="PROSITE" id="PS50181">
    <property type="entry name" value="FBOX"/>
    <property type="match status" value="1"/>
</dbReference>
<dbReference type="AlphaFoldDB" id="A0A2Z6M8I9"/>
<evidence type="ECO:0000259" key="1">
    <source>
        <dbReference type="PROSITE" id="PS50181"/>
    </source>
</evidence>